<comment type="caution">
    <text evidence="1">The sequence shown here is derived from an EMBL/GenBank/DDBJ whole genome shotgun (WGS) entry which is preliminary data.</text>
</comment>
<feature type="non-terminal residue" evidence="1">
    <location>
        <position position="1"/>
    </location>
</feature>
<proteinExistence type="predicted"/>
<evidence type="ECO:0000313" key="2">
    <source>
        <dbReference type="Proteomes" id="UP001516400"/>
    </source>
</evidence>
<sequence length="66" mass="7517">LFFMPVLKIASGRALTYGHCMVKEQVYKQVEPVQQLVLAQESYSKSSIYYTINVKEVNICGLPKMC</sequence>
<accession>A0ABD2PB37</accession>
<keyword evidence="2" id="KW-1185">Reference proteome</keyword>
<evidence type="ECO:0008006" key="3">
    <source>
        <dbReference type="Google" id="ProtNLM"/>
    </source>
</evidence>
<dbReference type="Proteomes" id="UP001516400">
    <property type="component" value="Unassembled WGS sequence"/>
</dbReference>
<gene>
    <name evidence="1" type="ORF">HHI36_002476</name>
</gene>
<dbReference type="AlphaFoldDB" id="A0ABD2PB37"/>
<name>A0ABD2PB37_9CUCU</name>
<dbReference type="EMBL" id="JABFTP020000185">
    <property type="protein sequence ID" value="KAL3288024.1"/>
    <property type="molecule type" value="Genomic_DNA"/>
</dbReference>
<organism evidence="1 2">
    <name type="scientific">Cryptolaemus montrouzieri</name>
    <dbReference type="NCBI Taxonomy" id="559131"/>
    <lineage>
        <taxon>Eukaryota</taxon>
        <taxon>Metazoa</taxon>
        <taxon>Ecdysozoa</taxon>
        <taxon>Arthropoda</taxon>
        <taxon>Hexapoda</taxon>
        <taxon>Insecta</taxon>
        <taxon>Pterygota</taxon>
        <taxon>Neoptera</taxon>
        <taxon>Endopterygota</taxon>
        <taxon>Coleoptera</taxon>
        <taxon>Polyphaga</taxon>
        <taxon>Cucujiformia</taxon>
        <taxon>Coccinelloidea</taxon>
        <taxon>Coccinellidae</taxon>
        <taxon>Scymninae</taxon>
        <taxon>Scymnini</taxon>
        <taxon>Cryptolaemus</taxon>
    </lineage>
</organism>
<evidence type="ECO:0000313" key="1">
    <source>
        <dbReference type="EMBL" id="KAL3288024.1"/>
    </source>
</evidence>
<protein>
    <recommendedName>
        <fullName evidence="3">Vitellogenin</fullName>
    </recommendedName>
</protein>
<reference evidence="1 2" key="1">
    <citation type="journal article" date="2021" name="BMC Biol.">
        <title>Horizontally acquired antibacterial genes associated with adaptive radiation of ladybird beetles.</title>
        <authorList>
            <person name="Li H.S."/>
            <person name="Tang X.F."/>
            <person name="Huang Y.H."/>
            <person name="Xu Z.Y."/>
            <person name="Chen M.L."/>
            <person name="Du X.Y."/>
            <person name="Qiu B.Y."/>
            <person name="Chen P.T."/>
            <person name="Zhang W."/>
            <person name="Slipinski A."/>
            <person name="Escalona H.E."/>
            <person name="Waterhouse R.M."/>
            <person name="Zwick A."/>
            <person name="Pang H."/>
        </authorList>
    </citation>
    <scope>NUCLEOTIDE SEQUENCE [LARGE SCALE GENOMIC DNA]</scope>
    <source>
        <strain evidence="1">SYSU2018</strain>
    </source>
</reference>